<evidence type="ECO:0000259" key="7">
    <source>
        <dbReference type="PROSITE" id="PS50893"/>
    </source>
</evidence>
<dbReference type="Gene3D" id="3.40.50.300">
    <property type="entry name" value="P-loop containing nucleotide triphosphate hydrolases"/>
    <property type="match status" value="1"/>
</dbReference>
<keyword evidence="2" id="KW-0813">Transport</keyword>
<accession>A0A7W4UM79</accession>
<dbReference type="Proteomes" id="UP000545286">
    <property type="component" value="Unassembled WGS sequence"/>
</dbReference>
<comment type="caution">
    <text evidence="8">The sequence shown here is derived from an EMBL/GenBank/DDBJ whole genome shotgun (WGS) entry which is preliminary data.</text>
</comment>
<evidence type="ECO:0000256" key="5">
    <source>
        <dbReference type="ARBA" id="ARBA00023251"/>
    </source>
</evidence>
<name>A0A7W4UM79_9MICO</name>
<proteinExistence type="predicted"/>
<dbReference type="PANTHER" id="PTHR42711:SF19">
    <property type="entry name" value="DOXORUBICIN RESISTANCE ATP-BINDING PROTEIN DRRA"/>
    <property type="match status" value="1"/>
</dbReference>
<dbReference type="EMBL" id="JACHWJ010000001">
    <property type="protein sequence ID" value="MBB2957030.1"/>
    <property type="molecule type" value="Genomic_DNA"/>
</dbReference>
<keyword evidence="3" id="KW-0547">Nucleotide-binding</keyword>
<protein>
    <submittedName>
        <fullName evidence="8">ABC-2 type transport system ATP-binding protein</fullName>
    </submittedName>
</protein>
<evidence type="ECO:0000313" key="8">
    <source>
        <dbReference type="EMBL" id="MBB2957030.1"/>
    </source>
</evidence>
<dbReference type="SUPFAM" id="SSF52540">
    <property type="entry name" value="P-loop containing nucleoside triphosphate hydrolases"/>
    <property type="match status" value="1"/>
</dbReference>
<dbReference type="InterPro" id="IPR003439">
    <property type="entry name" value="ABC_transporter-like_ATP-bd"/>
</dbReference>
<gene>
    <name evidence="8" type="ORF">FHX72_001142</name>
</gene>
<dbReference type="SMART" id="SM00382">
    <property type="entry name" value="AAA"/>
    <property type="match status" value="1"/>
</dbReference>
<comment type="subcellular location">
    <subcellularLocation>
        <location evidence="1">Cell membrane</location>
        <topology evidence="1">Peripheral membrane protein</topology>
    </subcellularLocation>
</comment>
<evidence type="ECO:0000256" key="3">
    <source>
        <dbReference type="ARBA" id="ARBA00022741"/>
    </source>
</evidence>
<dbReference type="InterPro" id="IPR003593">
    <property type="entry name" value="AAA+_ATPase"/>
</dbReference>
<keyword evidence="5" id="KW-0046">Antibiotic resistance</keyword>
<organism evidence="8 9">
    <name type="scientific">Pseudoclavibacter helvolus</name>
    <dbReference type="NCBI Taxonomy" id="255205"/>
    <lineage>
        <taxon>Bacteria</taxon>
        <taxon>Bacillati</taxon>
        <taxon>Actinomycetota</taxon>
        <taxon>Actinomycetes</taxon>
        <taxon>Micrococcales</taxon>
        <taxon>Microbacteriaceae</taxon>
        <taxon>Pseudoclavibacter</taxon>
    </lineage>
</organism>
<evidence type="ECO:0000256" key="2">
    <source>
        <dbReference type="ARBA" id="ARBA00022448"/>
    </source>
</evidence>
<dbReference type="PANTHER" id="PTHR42711">
    <property type="entry name" value="ABC TRANSPORTER ATP-BINDING PROTEIN"/>
    <property type="match status" value="1"/>
</dbReference>
<dbReference type="PROSITE" id="PS50893">
    <property type="entry name" value="ABC_TRANSPORTER_2"/>
    <property type="match status" value="1"/>
</dbReference>
<dbReference type="CDD" id="cd03230">
    <property type="entry name" value="ABC_DR_subfamily_A"/>
    <property type="match status" value="1"/>
</dbReference>
<dbReference type="GO" id="GO:0046677">
    <property type="term" value="P:response to antibiotic"/>
    <property type="evidence" value="ECO:0007669"/>
    <property type="project" value="UniProtKB-KW"/>
</dbReference>
<dbReference type="InterPro" id="IPR050763">
    <property type="entry name" value="ABC_transporter_ATP-binding"/>
</dbReference>
<dbReference type="InterPro" id="IPR027417">
    <property type="entry name" value="P-loop_NTPase"/>
</dbReference>
<evidence type="ECO:0000256" key="1">
    <source>
        <dbReference type="ARBA" id="ARBA00004202"/>
    </source>
</evidence>
<evidence type="ECO:0000256" key="4">
    <source>
        <dbReference type="ARBA" id="ARBA00022840"/>
    </source>
</evidence>
<dbReference type="RefSeq" id="WP_338110051.1">
    <property type="nucleotide sequence ID" value="NZ_JACHWJ010000001.1"/>
</dbReference>
<dbReference type="Pfam" id="PF00005">
    <property type="entry name" value="ABC_tran"/>
    <property type="match status" value="1"/>
</dbReference>
<dbReference type="GO" id="GO:0005886">
    <property type="term" value="C:plasma membrane"/>
    <property type="evidence" value="ECO:0007669"/>
    <property type="project" value="UniProtKB-SubCell"/>
</dbReference>
<dbReference type="GO" id="GO:0005524">
    <property type="term" value="F:ATP binding"/>
    <property type="evidence" value="ECO:0007669"/>
    <property type="project" value="UniProtKB-KW"/>
</dbReference>
<evidence type="ECO:0000313" key="9">
    <source>
        <dbReference type="Proteomes" id="UP000545286"/>
    </source>
</evidence>
<evidence type="ECO:0000256" key="6">
    <source>
        <dbReference type="SAM" id="MobiDB-lite"/>
    </source>
</evidence>
<dbReference type="AlphaFoldDB" id="A0A7W4UM79"/>
<feature type="domain" description="ABC transporter" evidence="7">
    <location>
        <begin position="103"/>
        <end position="333"/>
    </location>
</feature>
<reference evidence="8 9" key="1">
    <citation type="submission" date="2020-08" db="EMBL/GenBank/DDBJ databases">
        <title>Sequencing the genomes of 1000 actinobacteria strains.</title>
        <authorList>
            <person name="Klenk H.-P."/>
        </authorList>
    </citation>
    <scope>NUCLEOTIDE SEQUENCE [LARGE SCALE GENOMIC DNA]</scope>
    <source>
        <strain evidence="8 9">DSM 20419</strain>
    </source>
</reference>
<keyword evidence="4 8" id="KW-0067">ATP-binding</keyword>
<feature type="region of interest" description="Disordered" evidence="6">
    <location>
        <begin position="1"/>
        <end position="33"/>
    </location>
</feature>
<dbReference type="GO" id="GO:0016887">
    <property type="term" value="F:ATP hydrolysis activity"/>
    <property type="evidence" value="ECO:0007669"/>
    <property type="project" value="InterPro"/>
</dbReference>
<keyword evidence="9" id="KW-1185">Reference proteome</keyword>
<sequence>MSSKSSDVGDGAADDVNESAASPDVPEGDASRPQPIMVEAIVVDDTVTVSSLAEEEVAAQEASLPAAVRNPVLGAATAEGLSTMTPVTRVTEAPDRELGDTVLSVSGLTKRFGADVAVNDVTFEVRRGSFTGIVGPNGAGKTTTLSMATGLLKPTSGTVEVLGLDVWKNPKAAHPHIGILPDRLRLFDQLTGGQLLYYSGLLRGLSPADSRSRTESLVHAFELESAANRLVVDYSAGMTKKISLAAALIHSPELLVLDEPFDTIDPVSAGQLIDILLEYVQRGGTVLLSSHSMDLVQRVCDHVAVIVRGELLASGTVSDVRGNITLEERFRDLVRGTPQMEGLDWLDISFN</sequence>